<feature type="compositionally biased region" description="Low complexity" evidence="1">
    <location>
        <begin position="137"/>
        <end position="146"/>
    </location>
</feature>
<organism evidence="4 5">
    <name type="scientific">Oceanobacillus chungangensis</name>
    <dbReference type="NCBI Taxonomy" id="1229152"/>
    <lineage>
        <taxon>Bacteria</taxon>
        <taxon>Bacillati</taxon>
        <taxon>Bacillota</taxon>
        <taxon>Bacilli</taxon>
        <taxon>Bacillales</taxon>
        <taxon>Bacillaceae</taxon>
        <taxon>Oceanobacillus</taxon>
    </lineage>
</organism>
<dbReference type="Gene3D" id="3.10.450.40">
    <property type="match status" value="2"/>
</dbReference>
<feature type="domain" description="PepSY" evidence="3">
    <location>
        <begin position="142"/>
        <end position="200"/>
    </location>
</feature>
<feature type="compositionally biased region" description="Acidic residues" evidence="1">
    <location>
        <begin position="120"/>
        <end position="132"/>
    </location>
</feature>
<dbReference type="RefSeq" id="WP_115749752.1">
    <property type="nucleotide sequence ID" value="NZ_PIOD01000011.1"/>
</dbReference>
<feature type="domain" description="PepSY" evidence="3">
    <location>
        <begin position="61"/>
        <end position="119"/>
    </location>
</feature>
<keyword evidence="2" id="KW-0732">Signal</keyword>
<sequence length="217" mass="22983">MNKKVKKIIIPAVATAVIIGGGFSYASAATNTTSNTLTAENSAQSNEENQSQAELAKQATVTKEVATKTALDQVPGTIGDIELEDEEGTLIYSIEVTAEDGTKQEVEVDATTGEVVKVEAEDDEEEGDDEQSQAELAKQATVTKEAATKTALDQVPGTVGDVELEDENGTVVYSIEVTAEDGTKQEVKVDATSGEVVKVEHNDDEENDDGNEVDDQE</sequence>
<name>A0A3D8PNK4_9BACI</name>
<evidence type="ECO:0000256" key="1">
    <source>
        <dbReference type="SAM" id="MobiDB-lite"/>
    </source>
</evidence>
<evidence type="ECO:0000313" key="4">
    <source>
        <dbReference type="EMBL" id="RDW17683.1"/>
    </source>
</evidence>
<evidence type="ECO:0000313" key="5">
    <source>
        <dbReference type="Proteomes" id="UP000256520"/>
    </source>
</evidence>
<feature type="region of interest" description="Disordered" evidence="1">
    <location>
        <begin position="120"/>
        <end position="146"/>
    </location>
</feature>
<dbReference type="AlphaFoldDB" id="A0A3D8PNK4"/>
<comment type="caution">
    <text evidence="4">The sequence shown here is derived from an EMBL/GenBank/DDBJ whole genome shotgun (WGS) entry which is preliminary data.</text>
</comment>
<feature type="signal peptide" evidence="2">
    <location>
        <begin position="1"/>
        <end position="28"/>
    </location>
</feature>
<dbReference type="EMBL" id="PIOD01000011">
    <property type="protein sequence ID" value="RDW17683.1"/>
    <property type="molecule type" value="Genomic_DNA"/>
</dbReference>
<dbReference type="InterPro" id="IPR025711">
    <property type="entry name" value="PepSY"/>
</dbReference>
<evidence type="ECO:0000256" key="2">
    <source>
        <dbReference type="SAM" id="SignalP"/>
    </source>
</evidence>
<feature type="chain" id="PRO_5017779535" description="PepSY domain-containing protein" evidence="2">
    <location>
        <begin position="29"/>
        <end position="217"/>
    </location>
</feature>
<dbReference type="OrthoDB" id="1919149at2"/>
<dbReference type="Proteomes" id="UP000256520">
    <property type="component" value="Unassembled WGS sequence"/>
</dbReference>
<keyword evidence="5" id="KW-1185">Reference proteome</keyword>
<reference evidence="5" key="1">
    <citation type="submission" date="2017-11" db="EMBL/GenBank/DDBJ databases">
        <authorList>
            <person name="Zhu W."/>
        </authorList>
    </citation>
    <scope>NUCLEOTIDE SEQUENCE [LARGE SCALE GENOMIC DNA]</scope>
    <source>
        <strain evidence="5">CAU 1051</strain>
    </source>
</reference>
<gene>
    <name evidence="4" type="ORF">CWR45_10075</name>
</gene>
<proteinExistence type="predicted"/>
<dbReference type="Pfam" id="PF03413">
    <property type="entry name" value="PepSY"/>
    <property type="match status" value="2"/>
</dbReference>
<feature type="region of interest" description="Disordered" evidence="1">
    <location>
        <begin position="182"/>
        <end position="217"/>
    </location>
</feature>
<feature type="compositionally biased region" description="Acidic residues" evidence="1">
    <location>
        <begin position="202"/>
        <end position="217"/>
    </location>
</feature>
<protein>
    <recommendedName>
        <fullName evidence="3">PepSY domain-containing protein</fullName>
    </recommendedName>
</protein>
<accession>A0A3D8PNK4</accession>
<evidence type="ECO:0000259" key="3">
    <source>
        <dbReference type="Pfam" id="PF03413"/>
    </source>
</evidence>